<dbReference type="Gene3D" id="3.40.50.300">
    <property type="entry name" value="P-loop containing nucleotide triphosphate hydrolases"/>
    <property type="match status" value="1"/>
</dbReference>
<dbReference type="Pfam" id="PF07319">
    <property type="entry name" value="DnaI_N"/>
    <property type="match status" value="1"/>
</dbReference>
<name>A0A8J3ETR6_9BACI</name>
<feature type="domain" description="IstB-like ATP-binding" evidence="1">
    <location>
        <begin position="162"/>
        <end position="309"/>
    </location>
</feature>
<sequence length="313" mass="35842">MEPIQNAFTALMKNKQFQDTFEKMRHEVRSHPKVAPFLIQNKNEITDDMIDKSLNKLYEYIGQSVECHDCPTFEGCKNLVQGYHPHLIIQGKRIDVQYDRCPNGIKNDQRKKHEALIKCLYLPKDVLQASMSNLSLDDSGRFEAISAARQFIMSYEKGKMMQGLYLHGPFGVGKTYILGAIANELAEEGISSMLVYLPEFLRELKSSISEGTLEEKIEAVKKVEVLMLDDIGAEQMSSWARDEILGTILQYRMLEKLPTFFTSNADITQLEHHLTYSQRGEEERVKAARIVDRVKYLAKPISISGSNRRHFTS</sequence>
<organism evidence="3 4">
    <name type="scientific">Gottfriedia solisilvae</name>
    <dbReference type="NCBI Taxonomy" id="1516104"/>
    <lineage>
        <taxon>Bacteria</taxon>
        <taxon>Bacillati</taxon>
        <taxon>Bacillota</taxon>
        <taxon>Bacilli</taxon>
        <taxon>Bacillales</taxon>
        <taxon>Bacillaceae</taxon>
        <taxon>Gottfriedia</taxon>
    </lineage>
</organism>
<dbReference type="AlphaFoldDB" id="A0A8J3ETR6"/>
<dbReference type="InterPro" id="IPR009928">
    <property type="entry name" value="DnaI_N"/>
</dbReference>
<evidence type="ECO:0000259" key="2">
    <source>
        <dbReference type="Pfam" id="PF07319"/>
    </source>
</evidence>
<dbReference type="InterPro" id="IPR002611">
    <property type="entry name" value="IstB_ATP-bd"/>
</dbReference>
<dbReference type="PANTHER" id="PTHR30050:SF8">
    <property type="entry name" value="PRIMOSOMAL PROTEIN DNAI"/>
    <property type="match status" value="1"/>
</dbReference>
<dbReference type="CDD" id="cd00009">
    <property type="entry name" value="AAA"/>
    <property type="match status" value="1"/>
</dbReference>
<dbReference type="FunFam" id="3.40.50.300:FF:000880">
    <property type="entry name" value="Primosomal protein DnaI"/>
    <property type="match status" value="1"/>
</dbReference>
<keyword evidence="4" id="KW-1185">Reference proteome</keyword>
<feature type="domain" description="Primosomal DnaI N-terminal" evidence="2">
    <location>
        <begin position="1"/>
        <end position="98"/>
    </location>
</feature>
<dbReference type="Pfam" id="PF01695">
    <property type="entry name" value="IstB_IS21"/>
    <property type="match status" value="1"/>
</dbReference>
<dbReference type="PANTHER" id="PTHR30050">
    <property type="entry name" value="CHROMOSOMAL REPLICATION INITIATOR PROTEIN DNAA"/>
    <property type="match status" value="1"/>
</dbReference>
<protein>
    <submittedName>
        <fullName evidence="3">Primosomal protein DnaI</fullName>
    </submittedName>
</protein>
<dbReference type="OrthoDB" id="61127at2"/>
<accession>A0A8J3ETR6</accession>
<reference evidence="4" key="1">
    <citation type="journal article" date="2019" name="Int. J. Syst. Evol. Microbiol.">
        <title>The Global Catalogue of Microorganisms (GCM) 10K type strain sequencing project: providing services to taxonomists for standard genome sequencing and annotation.</title>
        <authorList>
            <consortium name="The Broad Institute Genomics Platform"/>
            <consortium name="The Broad Institute Genome Sequencing Center for Infectious Disease"/>
            <person name="Wu L."/>
            <person name="Ma J."/>
        </authorList>
    </citation>
    <scope>NUCLEOTIDE SEQUENCE [LARGE SCALE GENOMIC DNA]</scope>
    <source>
        <strain evidence="4">CGMCC 1.14993</strain>
    </source>
</reference>
<dbReference type="RefSeq" id="WP_088002936.1">
    <property type="nucleotide sequence ID" value="NZ_BMHB01000001.1"/>
</dbReference>
<dbReference type="NCBIfam" id="NF006505">
    <property type="entry name" value="PRK08939.1"/>
    <property type="match status" value="1"/>
</dbReference>
<dbReference type="SUPFAM" id="SSF52540">
    <property type="entry name" value="P-loop containing nucleoside triphosphate hydrolases"/>
    <property type="match status" value="1"/>
</dbReference>
<dbReference type="GO" id="GO:0005524">
    <property type="term" value="F:ATP binding"/>
    <property type="evidence" value="ECO:0007669"/>
    <property type="project" value="InterPro"/>
</dbReference>
<gene>
    <name evidence="3" type="ORF">GCM10007380_01890</name>
</gene>
<evidence type="ECO:0000313" key="3">
    <source>
        <dbReference type="EMBL" id="GGI10259.1"/>
    </source>
</evidence>
<dbReference type="Proteomes" id="UP000626244">
    <property type="component" value="Unassembled WGS sequence"/>
</dbReference>
<proteinExistence type="predicted"/>
<dbReference type="GO" id="GO:0006260">
    <property type="term" value="P:DNA replication"/>
    <property type="evidence" value="ECO:0007669"/>
    <property type="project" value="TreeGrafter"/>
</dbReference>
<evidence type="ECO:0000313" key="4">
    <source>
        <dbReference type="Proteomes" id="UP000626244"/>
    </source>
</evidence>
<evidence type="ECO:0000259" key="1">
    <source>
        <dbReference type="Pfam" id="PF01695"/>
    </source>
</evidence>
<comment type="caution">
    <text evidence="3">The sequence shown here is derived from an EMBL/GenBank/DDBJ whole genome shotgun (WGS) entry which is preliminary data.</text>
</comment>
<dbReference type="InterPro" id="IPR027417">
    <property type="entry name" value="P-loop_NTPase"/>
</dbReference>
<dbReference type="EMBL" id="BMHB01000001">
    <property type="protein sequence ID" value="GGI10259.1"/>
    <property type="molecule type" value="Genomic_DNA"/>
</dbReference>